<protein>
    <submittedName>
        <fullName evidence="2">Uncharacterized protein</fullName>
    </submittedName>
</protein>
<evidence type="ECO:0000313" key="3">
    <source>
        <dbReference type="Proteomes" id="UP000054928"/>
    </source>
</evidence>
<proteinExistence type="predicted"/>
<dbReference type="RefSeq" id="XP_024571477.1">
    <property type="nucleotide sequence ID" value="XM_024724914.2"/>
</dbReference>
<feature type="compositionally biased region" description="Basic and acidic residues" evidence="1">
    <location>
        <begin position="27"/>
        <end position="38"/>
    </location>
</feature>
<name>A0A0P1A3T5_PLAHL</name>
<dbReference type="Proteomes" id="UP000054928">
    <property type="component" value="Unassembled WGS sequence"/>
</dbReference>
<feature type="compositionally biased region" description="Polar residues" evidence="1">
    <location>
        <begin position="1"/>
        <end position="23"/>
    </location>
</feature>
<organism evidence="2 3">
    <name type="scientific">Plasmopara halstedii</name>
    <name type="common">Downy mildew of sunflower</name>
    <dbReference type="NCBI Taxonomy" id="4781"/>
    <lineage>
        <taxon>Eukaryota</taxon>
        <taxon>Sar</taxon>
        <taxon>Stramenopiles</taxon>
        <taxon>Oomycota</taxon>
        <taxon>Peronosporomycetes</taxon>
        <taxon>Peronosporales</taxon>
        <taxon>Peronosporaceae</taxon>
        <taxon>Plasmopara</taxon>
    </lineage>
</organism>
<sequence>MEVQSSVNSEVTNEVKSESQSTIGIEELERKQTEDKTWPDKSKSLFITYMHTQVLSMSRLELHRRCVETIERYSRSLRERERKMERLQLPLPFSQSDKTQAIPRTITSRKKMACISTLNRKKRTRKILIPVQSLNSSLVSKI</sequence>
<keyword evidence="3" id="KW-1185">Reference proteome</keyword>
<accession>A0A0P1A3T5</accession>
<evidence type="ECO:0000313" key="2">
    <source>
        <dbReference type="EMBL" id="CEG35108.1"/>
    </source>
</evidence>
<dbReference type="AlphaFoldDB" id="A0A0P1A3T5"/>
<dbReference type="GeneID" id="36409772"/>
<reference evidence="3" key="1">
    <citation type="submission" date="2014-09" db="EMBL/GenBank/DDBJ databases">
        <authorList>
            <person name="Sharma Rahul"/>
            <person name="Thines Marco"/>
        </authorList>
    </citation>
    <scope>NUCLEOTIDE SEQUENCE [LARGE SCALE GENOMIC DNA]</scope>
</reference>
<dbReference type="EMBL" id="CCYD01000007">
    <property type="protein sequence ID" value="CEG35108.1"/>
    <property type="molecule type" value="Genomic_DNA"/>
</dbReference>
<evidence type="ECO:0000256" key="1">
    <source>
        <dbReference type="SAM" id="MobiDB-lite"/>
    </source>
</evidence>
<feature type="region of interest" description="Disordered" evidence="1">
    <location>
        <begin position="1"/>
        <end position="38"/>
    </location>
</feature>